<dbReference type="PANTHER" id="PTHR43975">
    <property type="entry name" value="ZGC:101858"/>
    <property type="match status" value="1"/>
</dbReference>
<dbReference type="PANTHER" id="PTHR43975:SF2">
    <property type="entry name" value="EG:BACR7A4.14 PROTEIN-RELATED"/>
    <property type="match status" value="1"/>
</dbReference>
<gene>
    <name evidence="1" type="ORF">P73_0228</name>
</gene>
<dbReference type="PRINTS" id="PR00081">
    <property type="entry name" value="GDHRDH"/>
</dbReference>
<dbReference type="SUPFAM" id="SSF51735">
    <property type="entry name" value="NAD(P)-binding Rossmann-fold domains"/>
    <property type="match status" value="1"/>
</dbReference>
<dbReference type="Pfam" id="PF13561">
    <property type="entry name" value="adh_short_C2"/>
    <property type="match status" value="1"/>
</dbReference>
<dbReference type="HOGENOM" id="CLU_010194_1_0_5"/>
<dbReference type="KEGG" id="cid:P73_0228"/>
<organism evidence="1 2">
    <name type="scientific">Celeribacter indicus</name>
    <dbReference type="NCBI Taxonomy" id="1208324"/>
    <lineage>
        <taxon>Bacteria</taxon>
        <taxon>Pseudomonadati</taxon>
        <taxon>Pseudomonadota</taxon>
        <taxon>Alphaproteobacteria</taxon>
        <taxon>Rhodobacterales</taxon>
        <taxon>Roseobacteraceae</taxon>
        <taxon>Celeribacter</taxon>
    </lineage>
</organism>
<dbReference type="PRINTS" id="PR00080">
    <property type="entry name" value="SDRFAMILY"/>
</dbReference>
<dbReference type="Proteomes" id="UP000031521">
    <property type="component" value="Chromosome"/>
</dbReference>
<dbReference type="InterPro" id="IPR002347">
    <property type="entry name" value="SDR_fam"/>
</dbReference>
<dbReference type="EMBL" id="CP004393">
    <property type="protein sequence ID" value="AJE44943.1"/>
    <property type="molecule type" value="Genomic_DNA"/>
</dbReference>
<protein>
    <submittedName>
        <fullName evidence="1">Short chain dehydrogenase</fullName>
    </submittedName>
</protein>
<reference evidence="1 2" key="1">
    <citation type="journal article" date="2014" name="Int. J. Syst. Evol. Microbiol.">
        <title>Celeribacter indicus sp. nov., a polycyclic aromatic hydrocarbon-degrading bacterium from deep-sea sediment and reclassification of Huaishuia halophila as Celeribacter halophilus comb. nov.</title>
        <authorList>
            <person name="Lai Q."/>
            <person name="Cao J."/>
            <person name="Yuan J."/>
            <person name="Li F."/>
            <person name="Shao Z."/>
        </authorList>
    </citation>
    <scope>NUCLEOTIDE SEQUENCE [LARGE SCALE GENOMIC DNA]</scope>
    <source>
        <strain evidence="1">P73</strain>
    </source>
</reference>
<dbReference type="InterPro" id="IPR036291">
    <property type="entry name" value="NAD(P)-bd_dom_sf"/>
</dbReference>
<dbReference type="Gene3D" id="3.40.50.720">
    <property type="entry name" value="NAD(P)-binding Rossmann-like Domain"/>
    <property type="match status" value="1"/>
</dbReference>
<sequence length="265" mass="28421">MDLGLKDKVVALSGGGRKGGIGWATIRELKQAGAKVMMGDIEIDPAYEELTKDGTVDTTALDLSRPGNPEKLVQRTVDRFGKLDILINNLGVTIFRSGFLGVEDDDWDMIFRTNFLSNVRASRAAMPHLIENKGVIVNLASTLGTTPTPSLVDYSAFKAATLNLTKCLSEEFNPQGVRVVAVSPGAVLTPHWTREGGAFDMMAAEQGVEVETLRDEIIPKMFGMTTGRMVWPEEIAAAICFAASQRAGSLSGMALTVDAGSVKTI</sequence>
<dbReference type="OrthoDB" id="9797020at2"/>
<keyword evidence="2" id="KW-1185">Reference proteome</keyword>
<proteinExistence type="predicted"/>
<dbReference type="AlphaFoldDB" id="A0A0B5DMU0"/>
<evidence type="ECO:0000313" key="1">
    <source>
        <dbReference type="EMBL" id="AJE44943.1"/>
    </source>
</evidence>
<dbReference type="STRING" id="1208324.P73_0228"/>
<evidence type="ECO:0000313" key="2">
    <source>
        <dbReference type="Proteomes" id="UP000031521"/>
    </source>
</evidence>
<dbReference type="CDD" id="cd05233">
    <property type="entry name" value="SDR_c"/>
    <property type="match status" value="1"/>
</dbReference>
<name>A0A0B5DMU0_9RHOB</name>
<dbReference type="RefSeq" id="WP_043868101.1">
    <property type="nucleotide sequence ID" value="NZ_CP004393.1"/>
</dbReference>
<accession>A0A0B5DMU0</accession>